<dbReference type="Proteomes" id="UP000231259">
    <property type="component" value="Unassembled WGS sequence"/>
</dbReference>
<dbReference type="EMBL" id="AWWI01000016">
    <property type="protein sequence ID" value="PIL22142.1"/>
    <property type="molecule type" value="Genomic_DNA"/>
</dbReference>
<evidence type="ECO:0000313" key="2">
    <source>
        <dbReference type="Proteomes" id="UP000231259"/>
    </source>
</evidence>
<accession>A0A2G8RKW4</accession>
<evidence type="ECO:0000313" key="1">
    <source>
        <dbReference type="EMBL" id="PIL22142.1"/>
    </source>
</evidence>
<name>A0A2G8RKW4_9RHOB</name>
<proteinExistence type="predicted"/>
<sequence length="38" mass="4130">MLAGVSVRDSMSSSVKMDRGVAILLVDSRGFMFKVLIL</sequence>
<reference evidence="1 2" key="1">
    <citation type="submission" date="2013-09" db="EMBL/GenBank/DDBJ databases">
        <title>Genome sequencing of Phaeobacter antarcticus sp. nov. SM1211.</title>
        <authorList>
            <person name="Zhang X.-Y."/>
            <person name="Liu C."/>
            <person name="Chen X.-L."/>
            <person name="Xie B.-B."/>
            <person name="Qin Q.-L."/>
            <person name="Rong J.-C."/>
            <person name="Zhang Y.-Z."/>
        </authorList>
    </citation>
    <scope>NUCLEOTIDE SEQUENCE [LARGE SCALE GENOMIC DNA]</scope>
    <source>
        <strain evidence="1 2">SM1211</strain>
    </source>
</reference>
<keyword evidence="2" id="KW-1185">Reference proteome</keyword>
<protein>
    <submittedName>
        <fullName evidence="1">Uncharacterized protein</fullName>
    </submittedName>
</protein>
<dbReference type="AlphaFoldDB" id="A0A2G8RKW4"/>
<gene>
    <name evidence="1" type="ORF">P775_01340</name>
</gene>
<organism evidence="1 2">
    <name type="scientific">Puniceibacterium antarcticum</name>
    <dbReference type="NCBI Taxonomy" id="1206336"/>
    <lineage>
        <taxon>Bacteria</taxon>
        <taxon>Pseudomonadati</taxon>
        <taxon>Pseudomonadota</taxon>
        <taxon>Alphaproteobacteria</taxon>
        <taxon>Rhodobacterales</taxon>
        <taxon>Paracoccaceae</taxon>
        <taxon>Puniceibacterium</taxon>
    </lineage>
</organism>
<comment type="caution">
    <text evidence="1">The sequence shown here is derived from an EMBL/GenBank/DDBJ whole genome shotgun (WGS) entry which is preliminary data.</text>
</comment>